<feature type="compositionally biased region" description="Basic and acidic residues" evidence="1">
    <location>
        <begin position="43"/>
        <end position="52"/>
    </location>
</feature>
<dbReference type="AlphaFoldDB" id="A0A7E4W8L8"/>
<dbReference type="Proteomes" id="UP000492821">
    <property type="component" value="Unassembled WGS sequence"/>
</dbReference>
<evidence type="ECO:0000256" key="1">
    <source>
        <dbReference type="SAM" id="MobiDB-lite"/>
    </source>
</evidence>
<proteinExistence type="predicted"/>
<reference evidence="2" key="1">
    <citation type="journal article" date="2013" name="Genetics">
        <title>The draft genome and transcriptome of Panagrellus redivivus are shaped by the harsh demands of a free-living lifestyle.</title>
        <authorList>
            <person name="Srinivasan J."/>
            <person name="Dillman A.R."/>
            <person name="Macchietto M.G."/>
            <person name="Heikkinen L."/>
            <person name="Lakso M."/>
            <person name="Fracchia K.M."/>
            <person name="Antoshechkin I."/>
            <person name="Mortazavi A."/>
            <person name="Wong G."/>
            <person name="Sternberg P.W."/>
        </authorList>
    </citation>
    <scope>NUCLEOTIDE SEQUENCE [LARGE SCALE GENOMIC DNA]</scope>
    <source>
        <strain evidence="2">MT8872</strain>
    </source>
</reference>
<dbReference type="WBParaSite" id="Pan_g8168.t1">
    <property type="protein sequence ID" value="Pan_g8168.t1"/>
    <property type="gene ID" value="Pan_g8168"/>
</dbReference>
<sequence length="105" mass="11806">MRFFNSGDSSKYVIISPKEKDKIELIQDIKHEEKIEINEKIKVKEGSARHSPSEGGSITQKSMNITNEKLNTNRSEGLNKKNAAFLRTLKKGSARPSEGSGFKRI</sequence>
<evidence type="ECO:0000313" key="2">
    <source>
        <dbReference type="Proteomes" id="UP000492821"/>
    </source>
</evidence>
<name>A0A7E4W8L8_PANRE</name>
<reference evidence="3" key="2">
    <citation type="submission" date="2020-10" db="UniProtKB">
        <authorList>
            <consortium name="WormBaseParasite"/>
        </authorList>
    </citation>
    <scope>IDENTIFICATION</scope>
</reference>
<feature type="compositionally biased region" description="Polar residues" evidence="1">
    <location>
        <begin position="54"/>
        <end position="65"/>
    </location>
</feature>
<evidence type="ECO:0000313" key="3">
    <source>
        <dbReference type="WBParaSite" id="Pan_g8168.t1"/>
    </source>
</evidence>
<protein>
    <submittedName>
        <fullName evidence="3">Uncharacterized protein</fullName>
    </submittedName>
</protein>
<feature type="region of interest" description="Disordered" evidence="1">
    <location>
        <begin position="43"/>
        <end position="65"/>
    </location>
</feature>
<accession>A0A7E4W8L8</accession>
<organism evidence="2 3">
    <name type="scientific">Panagrellus redivivus</name>
    <name type="common">Microworm</name>
    <dbReference type="NCBI Taxonomy" id="6233"/>
    <lineage>
        <taxon>Eukaryota</taxon>
        <taxon>Metazoa</taxon>
        <taxon>Ecdysozoa</taxon>
        <taxon>Nematoda</taxon>
        <taxon>Chromadorea</taxon>
        <taxon>Rhabditida</taxon>
        <taxon>Tylenchina</taxon>
        <taxon>Panagrolaimomorpha</taxon>
        <taxon>Panagrolaimoidea</taxon>
        <taxon>Panagrolaimidae</taxon>
        <taxon>Panagrellus</taxon>
    </lineage>
</organism>
<keyword evidence="2" id="KW-1185">Reference proteome</keyword>